<evidence type="ECO:0000256" key="5">
    <source>
        <dbReference type="ARBA" id="ARBA00023136"/>
    </source>
</evidence>
<evidence type="ECO:0000256" key="2">
    <source>
        <dbReference type="ARBA" id="ARBA00007655"/>
    </source>
</evidence>
<comment type="subcellular location">
    <subcellularLocation>
        <location evidence="1">Membrane</location>
        <topology evidence="1">Single-pass membrane protein</topology>
    </subcellularLocation>
</comment>
<feature type="domain" description="CLIC N-terminal" evidence="6">
    <location>
        <begin position="15"/>
        <end position="98"/>
    </location>
</feature>
<evidence type="ECO:0000259" key="6">
    <source>
        <dbReference type="Pfam" id="PF22441"/>
    </source>
</evidence>
<dbReference type="EMBL" id="JAODUO010000096">
    <property type="protein sequence ID" value="KAK2189836.1"/>
    <property type="molecule type" value="Genomic_DNA"/>
</dbReference>
<evidence type="ECO:0000256" key="4">
    <source>
        <dbReference type="ARBA" id="ARBA00022989"/>
    </source>
</evidence>
<protein>
    <recommendedName>
        <fullName evidence="6">CLIC N-terminal domain-containing protein</fullName>
    </recommendedName>
</protein>
<accession>A0AAD9UHS5</accession>
<comment type="caution">
    <text evidence="7">The sequence shown here is derived from an EMBL/GenBank/DDBJ whole genome shotgun (WGS) entry which is preliminary data.</text>
</comment>
<organism evidence="7 8">
    <name type="scientific">Ridgeia piscesae</name>
    <name type="common">Tubeworm</name>
    <dbReference type="NCBI Taxonomy" id="27915"/>
    <lineage>
        <taxon>Eukaryota</taxon>
        <taxon>Metazoa</taxon>
        <taxon>Spiralia</taxon>
        <taxon>Lophotrochozoa</taxon>
        <taxon>Annelida</taxon>
        <taxon>Polychaeta</taxon>
        <taxon>Sedentaria</taxon>
        <taxon>Canalipalpata</taxon>
        <taxon>Sabellida</taxon>
        <taxon>Siboglinidae</taxon>
        <taxon>Ridgeia</taxon>
    </lineage>
</organism>
<keyword evidence="4" id="KW-1133">Transmembrane helix</keyword>
<sequence length="252" mass="28702">MAGEKEENSVSPSNHLELFVKAGKDGENYGGCPQCQRQFMVLLMKANAGELTFKVKTVNMMKPPAEFKKMSSRLPVLVHGSEVLSDPDEMIQYVDEHFPYPPMAYNNEEAAQACIDVFSKFSFYIKDVSHSSAPLIAEMRKLNAYLEGSKHKFLCRDIPDHLDCLMLPKLQHIRVVASAVKDFTIPVEFRGLWRYLANAYEYDVFRQTCPSDQEIIYHWLSKPEVAPLPKAKEHLHLTDGGPRYSFDVPKAN</sequence>
<dbReference type="PANTHER" id="PTHR43920">
    <property type="entry name" value="CHLORIDE INTRACELLULAR CHANNEL, ISOFORM A"/>
    <property type="match status" value="1"/>
</dbReference>
<dbReference type="AlphaFoldDB" id="A0AAD9UHS5"/>
<dbReference type="SUPFAM" id="SSF52833">
    <property type="entry name" value="Thioredoxin-like"/>
    <property type="match status" value="1"/>
</dbReference>
<evidence type="ECO:0000313" key="8">
    <source>
        <dbReference type="Proteomes" id="UP001209878"/>
    </source>
</evidence>
<dbReference type="Proteomes" id="UP001209878">
    <property type="component" value="Unassembled WGS sequence"/>
</dbReference>
<dbReference type="PANTHER" id="PTHR43920:SF5">
    <property type="entry name" value="CHLORIDE INTRACELLULAR CHANNEL CLIC"/>
    <property type="match status" value="1"/>
</dbReference>
<dbReference type="Pfam" id="PF22441">
    <property type="entry name" value="CLIC-like_N"/>
    <property type="match status" value="1"/>
</dbReference>
<keyword evidence="8" id="KW-1185">Reference proteome</keyword>
<dbReference type="InterPro" id="IPR036249">
    <property type="entry name" value="Thioredoxin-like_sf"/>
</dbReference>
<proteinExistence type="inferred from homology"/>
<dbReference type="Gene3D" id="3.40.30.10">
    <property type="entry name" value="Glutaredoxin"/>
    <property type="match status" value="1"/>
</dbReference>
<dbReference type="GO" id="GO:0005737">
    <property type="term" value="C:cytoplasm"/>
    <property type="evidence" value="ECO:0007669"/>
    <property type="project" value="TreeGrafter"/>
</dbReference>
<dbReference type="InterPro" id="IPR053823">
    <property type="entry name" value="CLIC_N"/>
</dbReference>
<name>A0AAD9UHS5_RIDPI</name>
<gene>
    <name evidence="7" type="ORF">NP493_96g13059</name>
</gene>
<dbReference type="InterPro" id="IPR036282">
    <property type="entry name" value="Glutathione-S-Trfase_C_sf"/>
</dbReference>
<dbReference type="GO" id="GO:0016324">
    <property type="term" value="C:apical plasma membrane"/>
    <property type="evidence" value="ECO:0007669"/>
    <property type="project" value="TreeGrafter"/>
</dbReference>
<dbReference type="Gene3D" id="1.20.1050.10">
    <property type="match status" value="1"/>
</dbReference>
<reference evidence="7" key="1">
    <citation type="journal article" date="2023" name="Mol. Biol. Evol.">
        <title>Third-Generation Sequencing Reveals the Adaptive Role of the Epigenome in Three Deep-Sea Polychaetes.</title>
        <authorList>
            <person name="Perez M."/>
            <person name="Aroh O."/>
            <person name="Sun Y."/>
            <person name="Lan Y."/>
            <person name="Juniper S.K."/>
            <person name="Young C.R."/>
            <person name="Angers B."/>
            <person name="Qian P.Y."/>
        </authorList>
    </citation>
    <scope>NUCLEOTIDE SEQUENCE</scope>
    <source>
        <strain evidence="7">R07B-5</strain>
    </source>
</reference>
<evidence type="ECO:0000256" key="3">
    <source>
        <dbReference type="ARBA" id="ARBA00022692"/>
    </source>
</evidence>
<dbReference type="GO" id="GO:0005254">
    <property type="term" value="F:chloride channel activity"/>
    <property type="evidence" value="ECO:0007669"/>
    <property type="project" value="TreeGrafter"/>
</dbReference>
<dbReference type="SUPFAM" id="SSF47616">
    <property type="entry name" value="GST C-terminal domain-like"/>
    <property type="match status" value="1"/>
</dbReference>
<comment type="similarity">
    <text evidence="2">Belongs to the chloride channel CLIC family.</text>
</comment>
<keyword evidence="3" id="KW-0812">Transmembrane</keyword>
<evidence type="ECO:0000256" key="1">
    <source>
        <dbReference type="ARBA" id="ARBA00004167"/>
    </source>
</evidence>
<keyword evidence="5" id="KW-0472">Membrane</keyword>
<evidence type="ECO:0000313" key="7">
    <source>
        <dbReference type="EMBL" id="KAK2189836.1"/>
    </source>
</evidence>